<protein>
    <submittedName>
        <fullName evidence="5">Transcriptional regulator, GntR family</fullName>
    </submittedName>
</protein>
<dbReference type="GO" id="GO:0003700">
    <property type="term" value="F:DNA-binding transcription factor activity"/>
    <property type="evidence" value="ECO:0007669"/>
    <property type="project" value="InterPro"/>
</dbReference>
<evidence type="ECO:0000256" key="2">
    <source>
        <dbReference type="ARBA" id="ARBA00023125"/>
    </source>
</evidence>
<feature type="domain" description="HTH gntR-type" evidence="4">
    <location>
        <begin position="9"/>
        <end position="77"/>
    </location>
</feature>
<proteinExistence type="predicted"/>
<dbReference type="InterPro" id="IPR011663">
    <property type="entry name" value="UTRA"/>
</dbReference>
<keyword evidence="2" id="KW-0238">DNA-binding</keyword>
<dbReference type="Pfam" id="PF00392">
    <property type="entry name" value="GntR"/>
    <property type="match status" value="1"/>
</dbReference>
<evidence type="ECO:0000256" key="1">
    <source>
        <dbReference type="ARBA" id="ARBA00023015"/>
    </source>
</evidence>
<feature type="non-terminal residue" evidence="5">
    <location>
        <position position="221"/>
    </location>
</feature>
<dbReference type="InterPro" id="IPR050679">
    <property type="entry name" value="Bact_HTH_transcr_reg"/>
</dbReference>
<dbReference type="InterPro" id="IPR000524">
    <property type="entry name" value="Tscrpt_reg_HTH_GntR"/>
</dbReference>
<evidence type="ECO:0000259" key="4">
    <source>
        <dbReference type="PROSITE" id="PS50949"/>
    </source>
</evidence>
<gene>
    <name evidence="5" type="ORF">EVA_12133</name>
</gene>
<keyword evidence="3" id="KW-0804">Transcription</keyword>
<organism evidence="5">
    <name type="scientific">gut metagenome</name>
    <dbReference type="NCBI Taxonomy" id="749906"/>
    <lineage>
        <taxon>unclassified sequences</taxon>
        <taxon>metagenomes</taxon>
        <taxon>organismal metagenomes</taxon>
    </lineage>
</organism>
<dbReference type="PANTHER" id="PTHR44846">
    <property type="entry name" value="MANNOSYL-D-GLYCERATE TRANSPORT/METABOLISM SYSTEM REPRESSOR MNGR-RELATED"/>
    <property type="match status" value="1"/>
</dbReference>
<comment type="caution">
    <text evidence="5">The sequence shown here is derived from an EMBL/GenBank/DDBJ whole genome shotgun (WGS) entry which is preliminary data.</text>
</comment>
<accession>J9CI77</accession>
<dbReference type="InterPro" id="IPR028978">
    <property type="entry name" value="Chorismate_lyase_/UTRA_dom_sf"/>
</dbReference>
<dbReference type="Gene3D" id="1.10.10.10">
    <property type="entry name" value="Winged helix-like DNA-binding domain superfamily/Winged helix DNA-binding domain"/>
    <property type="match status" value="1"/>
</dbReference>
<dbReference type="PRINTS" id="PR00035">
    <property type="entry name" value="HTHGNTR"/>
</dbReference>
<dbReference type="GO" id="GO:0003677">
    <property type="term" value="F:DNA binding"/>
    <property type="evidence" value="ECO:0007669"/>
    <property type="project" value="UniProtKB-KW"/>
</dbReference>
<dbReference type="SMART" id="SM00345">
    <property type="entry name" value="HTH_GNTR"/>
    <property type="match status" value="1"/>
</dbReference>
<name>J9CI77_9ZZZZ</name>
<dbReference type="Gene3D" id="3.40.1410.10">
    <property type="entry name" value="Chorismate lyase-like"/>
    <property type="match status" value="1"/>
</dbReference>
<keyword evidence="1" id="KW-0805">Transcription regulation</keyword>
<dbReference type="SUPFAM" id="SSF64288">
    <property type="entry name" value="Chorismate lyase-like"/>
    <property type="match status" value="1"/>
</dbReference>
<dbReference type="AlphaFoldDB" id="J9CI77"/>
<dbReference type="GO" id="GO:0045892">
    <property type="term" value="P:negative regulation of DNA-templated transcription"/>
    <property type="evidence" value="ECO:0007669"/>
    <property type="project" value="TreeGrafter"/>
</dbReference>
<dbReference type="SUPFAM" id="SSF46785">
    <property type="entry name" value="Winged helix' DNA-binding domain"/>
    <property type="match status" value="1"/>
</dbReference>
<dbReference type="CDD" id="cd07377">
    <property type="entry name" value="WHTH_GntR"/>
    <property type="match status" value="1"/>
</dbReference>
<reference evidence="5" key="1">
    <citation type="journal article" date="2012" name="PLoS ONE">
        <title>Gene sets for utilization of primary and secondary nutrition supplies in the distal gut of endangered iberian lynx.</title>
        <authorList>
            <person name="Alcaide M."/>
            <person name="Messina E."/>
            <person name="Richter M."/>
            <person name="Bargiela R."/>
            <person name="Peplies J."/>
            <person name="Huws S.A."/>
            <person name="Newbold C.J."/>
            <person name="Golyshin P.N."/>
            <person name="Simon M.A."/>
            <person name="Lopez G."/>
            <person name="Yakimov M.M."/>
            <person name="Ferrer M."/>
        </authorList>
    </citation>
    <scope>NUCLEOTIDE SEQUENCE</scope>
</reference>
<dbReference type="PROSITE" id="PS50949">
    <property type="entry name" value="HTH_GNTR"/>
    <property type="match status" value="1"/>
</dbReference>
<evidence type="ECO:0000313" key="5">
    <source>
        <dbReference type="EMBL" id="EJW99760.1"/>
    </source>
</evidence>
<dbReference type="EMBL" id="AMCI01003664">
    <property type="protein sequence ID" value="EJW99760.1"/>
    <property type="molecule type" value="Genomic_DNA"/>
</dbReference>
<dbReference type="PANTHER" id="PTHR44846:SF1">
    <property type="entry name" value="MANNOSYL-D-GLYCERATE TRANSPORT_METABOLISM SYSTEM REPRESSOR MNGR-RELATED"/>
    <property type="match status" value="1"/>
</dbReference>
<dbReference type="InterPro" id="IPR036390">
    <property type="entry name" value="WH_DNA-bd_sf"/>
</dbReference>
<dbReference type="InterPro" id="IPR036388">
    <property type="entry name" value="WH-like_DNA-bd_sf"/>
</dbReference>
<dbReference type="Pfam" id="PF07702">
    <property type="entry name" value="UTRA"/>
    <property type="match status" value="1"/>
</dbReference>
<evidence type="ECO:0000256" key="3">
    <source>
        <dbReference type="ARBA" id="ARBA00023163"/>
    </source>
</evidence>
<sequence>MATAILCRNPLYLQIKQLMFEDIRRGVWKAGEKLPTEPVLAERFGVSVGTIRRAMGSLEDEGIINRRVGAGTYVRTYKDTGNWNQFHIFTDINGKPRGTRKELVSISTVVPPDFVAEGLNIPLKTPVILMVRQLFDAVNGVEQLITVDESYLLADRFEGLTEARFKANFRPDDTLYKFYDREFGHVIIRQKCKVWFERVRPDTARRLRMPAHLEVLRTDRL</sequence>